<feature type="coiled-coil region" evidence="9">
    <location>
        <begin position="541"/>
        <end position="596"/>
    </location>
</feature>
<evidence type="ECO:0000256" key="7">
    <source>
        <dbReference type="ARBA" id="ARBA00023212"/>
    </source>
</evidence>
<evidence type="ECO:0000256" key="1">
    <source>
        <dbReference type="ARBA" id="ARBA00004138"/>
    </source>
</evidence>
<organism evidence="12 13">
    <name type="scientific">Chironomus riparius</name>
    <dbReference type="NCBI Taxonomy" id="315576"/>
    <lineage>
        <taxon>Eukaryota</taxon>
        <taxon>Metazoa</taxon>
        <taxon>Ecdysozoa</taxon>
        <taxon>Arthropoda</taxon>
        <taxon>Hexapoda</taxon>
        <taxon>Insecta</taxon>
        <taxon>Pterygota</taxon>
        <taxon>Neoptera</taxon>
        <taxon>Endopterygota</taxon>
        <taxon>Diptera</taxon>
        <taxon>Nematocera</taxon>
        <taxon>Chironomoidea</taxon>
        <taxon>Chironomidae</taxon>
        <taxon>Chironominae</taxon>
        <taxon>Chironomus</taxon>
    </lineage>
</organism>
<dbReference type="PANTHER" id="PTHR19853:SF1">
    <property type="entry name" value="TBC1 DOMAIN FAMILY MEMBER 31"/>
    <property type="match status" value="1"/>
</dbReference>
<evidence type="ECO:0000313" key="13">
    <source>
        <dbReference type="Proteomes" id="UP001153620"/>
    </source>
</evidence>
<evidence type="ECO:0000256" key="6">
    <source>
        <dbReference type="ARBA" id="ARBA00023054"/>
    </source>
</evidence>
<keyword evidence="5" id="KW-0677">Repeat</keyword>
<keyword evidence="7" id="KW-0206">Cytoskeleton</keyword>
<dbReference type="InterPro" id="IPR036322">
    <property type="entry name" value="WD40_repeat_dom_sf"/>
</dbReference>
<reference evidence="12" key="2">
    <citation type="submission" date="2022-10" db="EMBL/GenBank/DDBJ databases">
        <authorList>
            <consortium name="ENA_rothamsted_submissions"/>
            <consortium name="culmorum"/>
            <person name="King R."/>
        </authorList>
    </citation>
    <scope>NUCLEOTIDE SEQUENCE</scope>
</reference>
<dbReference type="Proteomes" id="UP001153620">
    <property type="component" value="Chromosome 2"/>
</dbReference>
<evidence type="ECO:0000256" key="4">
    <source>
        <dbReference type="ARBA" id="ARBA00022574"/>
    </source>
</evidence>
<evidence type="ECO:0000313" key="12">
    <source>
        <dbReference type="EMBL" id="CAG9804612.1"/>
    </source>
</evidence>
<name>A0A9N9WSW2_9DIPT</name>
<dbReference type="SUPFAM" id="SSF50978">
    <property type="entry name" value="WD40 repeat-like"/>
    <property type="match status" value="1"/>
</dbReference>
<dbReference type="SUPFAM" id="SSF47923">
    <property type="entry name" value="Ypt/Rab-GAP domain of gyp1p"/>
    <property type="match status" value="1"/>
</dbReference>
<dbReference type="Gene3D" id="1.10.472.80">
    <property type="entry name" value="Ypt/Rab-GAP domain of gyp1p, domain 3"/>
    <property type="match status" value="1"/>
</dbReference>
<keyword evidence="4" id="KW-0853">WD repeat</keyword>
<evidence type="ECO:0000259" key="11">
    <source>
        <dbReference type="PROSITE" id="PS50086"/>
    </source>
</evidence>
<comment type="subcellular location">
    <subcellularLocation>
        <location evidence="1">Cell projection</location>
        <location evidence="1">Cilium</location>
    </subcellularLocation>
    <subcellularLocation>
        <location evidence="2">Cytoplasm</location>
        <location evidence="2">Cytoskeleton</location>
    </subcellularLocation>
</comment>
<keyword evidence="6 9" id="KW-0175">Coiled coil</keyword>
<protein>
    <recommendedName>
        <fullName evidence="11">Rab-GAP TBC domain-containing protein</fullName>
    </recommendedName>
</protein>
<dbReference type="Pfam" id="PF00566">
    <property type="entry name" value="RabGAP-TBC"/>
    <property type="match status" value="1"/>
</dbReference>
<evidence type="ECO:0000256" key="10">
    <source>
        <dbReference type="SAM" id="MobiDB-lite"/>
    </source>
</evidence>
<dbReference type="AlphaFoldDB" id="A0A9N9WSW2"/>
<gene>
    <name evidence="12" type="ORF">CHIRRI_LOCUS7495</name>
</gene>
<evidence type="ECO:0000256" key="5">
    <source>
        <dbReference type="ARBA" id="ARBA00022737"/>
    </source>
</evidence>
<dbReference type="GO" id="GO:0060271">
    <property type="term" value="P:cilium assembly"/>
    <property type="evidence" value="ECO:0007669"/>
    <property type="project" value="TreeGrafter"/>
</dbReference>
<feature type="coiled-coil region" evidence="9">
    <location>
        <begin position="635"/>
        <end position="662"/>
    </location>
</feature>
<evidence type="ECO:0000256" key="9">
    <source>
        <dbReference type="SAM" id="Coils"/>
    </source>
</evidence>
<dbReference type="InterPro" id="IPR051570">
    <property type="entry name" value="TBC1_cilium_biogenesis"/>
</dbReference>
<feature type="domain" description="Rab-GAP TBC" evidence="11">
    <location>
        <begin position="264"/>
        <end position="445"/>
    </location>
</feature>
<feature type="compositionally biased region" description="Low complexity" evidence="10">
    <location>
        <begin position="720"/>
        <end position="739"/>
    </location>
</feature>
<proteinExistence type="predicted"/>
<keyword evidence="3" id="KW-0963">Cytoplasm</keyword>
<evidence type="ECO:0000256" key="8">
    <source>
        <dbReference type="ARBA" id="ARBA00023273"/>
    </source>
</evidence>
<feature type="coiled-coil region" evidence="9">
    <location>
        <begin position="766"/>
        <end position="793"/>
    </location>
</feature>
<dbReference type="EMBL" id="OU895878">
    <property type="protein sequence ID" value="CAG9804612.1"/>
    <property type="molecule type" value="Genomic_DNA"/>
</dbReference>
<reference evidence="12" key="1">
    <citation type="submission" date="2022-01" db="EMBL/GenBank/DDBJ databases">
        <authorList>
            <person name="King R."/>
        </authorList>
    </citation>
    <scope>NUCLEOTIDE SEQUENCE</scope>
</reference>
<sequence>MPHDDKLLVILHTDIICILSVICEANALKLIRHYEPLKAREKFLRKSNNKIEMLNYVCDESSMADDDDKIIKSVIQDYQNGIITDVSFHSNGYAFCVTFLDNTIMLCSAMLWDVRRVFAYPDFHIKQCQFISYWNGNNNISSNNYNSSNVLLTLTSNNDQMMLTSLSDLNSRMLIDMHNVVSFVLSTNGKLLINLHHSGDLLVYNLENHLSALNKKIVTDTKVNHNAFNDEQKNNREGLVDIQMKMKKAMPKARLLPILKEFGEYPEKFRPIMWKTLLKLPENCESFAILLKKDLYPSVRVCMSNYDKRPSSLDDQKTLNNLKHIMSCLFHWSKVFENVAYLAKFIFPFVKLSKGDLIFSFELIATLMLNHCQLWFEFLPLQMPYNYLNLIENVLMEMDHKLYEFYKSKDITSEHYALPLMQSAFSEVLDEQTWPQLWDHIVSNEPCFLIFIIVAYNSIHRSMIMKMKDIDNIVTIFHEQNCINFKKLMKKSYTFMRKCPLNIHPKQYMASFTPLSHGMYQKFEHYQKNLINVDVTELNTLREEQKVLDCKLAELDKYEKSIDARLESFLIDEEYQKRMKEIESQYEKALDEEEQRIIYQRKLLLLNTRKTYEKEIESLIQIKNTFLQNQIGASKKDLELMLNKYEKQRIREDIEMQMTEENLKLKEIAVQMKALNVRDNSRKHVSLDETYKDSVEKLEEQHKKFMDELSQLETFTPPYHNSETETSITTTTSSQNSSHSEIDVVERALYEIQDEFNNLVGKDGNKADYKWNMKKLEGEVEKLEHEINFLLADLKAY</sequence>
<accession>A0A9N9WSW2</accession>
<evidence type="ECO:0000256" key="2">
    <source>
        <dbReference type="ARBA" id="ARBA00004245"/>
    </source>
</evidence>
<dbReference type="OrthoDB" id="5578278at2759"/>
<evidence type="ECO:0000256" key="3">
    <source>
        <dbReference type="ARBA" id="ARBA00022490"/>
    </source>
</evidence>
<dbReference type="InterPro" id="IPR035969">
    <property type="entry name" value="Rab-GAP_TBC_sf"/>
</dbReference>
<keyword evidence="13" id="KW-1185">Reference proteome</keyword>
<feature type="region of interest" description="Disordered" evidence="10">
    <location>
        <begin position="717"/>
        <end position="739"/>
    </location>
</feature>
<dbReference type="PANTHER" id="PTHR19853">
    <property type="entry name" value="WD REPEAT CONTAINING PROTEIN 3 WDR3"/>
    <property type="match status" value="1"/>
</dbReference>
<dbReference type="PROSITE" id="PS50086">
    <property type="entry name" value="TBC_RABGAP"/>
    <property type="match status" value="1"/>
</dbReference>
<dbReference type="InterPro" id="IPR000195">
    <property type="entry name" value="Rab-GAP-TBC_dom"/>
</dbReference>
<dbReference type="GO" id="GO:0036064">
    <property type="term" value="C:ciliary basal body"/>
    <property type="evidence" value="ECO:0007669"/>
    <property type="project" value="TreeGrafter"/>
</dbReference>
<keyword evidence="8" id="KW-0966">Cell projection</keyword>